<protein>
    <submittedName>
        <fullName evidence="3">Uncharacterized protein</fullName>
    </submittedName>
</protein>
<gene>
    <name evidence="3" type="ORF">FALBO_9400</name>
</gene>
<keyword evidence="2" id="KW-0812">Transmembrane</keyword>
<feature type="region of interest" description="Disordered" evidence="1">
    <location>
        <begin position="46"/>
        <end position="78"/>
    </location>
</feature>
<evidence type="ECO:0000313" key="4">
    <source>
        <dbReference type="Proteomes" id="UP000554235"/>
    </source>
</evidence>
<evidence type="ECO:0000313" key="3">
    <source>
        <dbReference type="EMBL" id="KAF4463778.1"/>
    </source>
</evidence>
<dbReference type="Proteomes" id="UP000554235">
    <property type="component" value="Unassembled WGS sequence"/>
</dbReference>
<accession>A0A8H4L8Y0</accession>
<feature type="transmembrane region" description="Helical" evidence="2">
    <location>
        <begin position="16"/>
        <end position="36"/>
    </location>
</feature>
<organism evidence="3 4">
    <name type="scientific">Fusarium albosuccineum</name>
    <dbReference type="NCBI Taxonomy" id="1237068"/>
    <lineage>
        <taxon>Eukaryota</taxon>
        <taxon>Fungi</taxon>
        <taxon>Dikarya</taxon>
        <taxon>Ascomycota</taxon>
        <taxon>Pezizomycotina</taxon>
        <taxon>Sordariomycetes</taxon>
        <taxon>Hypocreomycetidae</taxon>
        <taxon>Hypocreales</taxon>
        <taxon>Nectriaceae</taxon>
        <taxon>Fusarium</taxon>
        <taxon>Fusarium decemcellulare species complex</taxon>
    </lineage>
</organism>
<feature type="transmembrane region" description="Helical" evidence="2">
    <location>
        <begin position="101"/>
        <end position="122"/>
    </location>
</feature>
<feature type="transmembrane region" description="Helical" evidence="2">
    <location>
        <begin position="149"/>
        <end position="173"/>
    </location>
</feature>
<keyword evidence="2" id="KW-0472">Membrane</keyword>
<dbReference type="AlphaFoldDB" id="A0A8H4L8Y0"/>
<comment type="caution">
    <text evidence="3">The sequence shown here is derived from an EMBL/GenBank/DDBJ whole genome shotgun (WGS) entry which is preliminary data.</text>
</comment>
<feature type="compositionally biased region" description="Low complexity" evidence="1">
    <location>
        <begin position="59"/>
        <end position="76"/>
    </location>
</feature>
<evidence type="ECO:0000256" key="1">
    <source>
        <dbReference type="SAM" id="MobiDB-lite"/>
    </source>
</evidence>
<proteinExistence type="predicted"/>
<reference evidence="3 4" key="1">
    <citation type="submission" date="2020-01" db="EMBL/GenBank/DDBJ databases">
        <title>Identification and distribution of gene clusters putatively required for synthesis of sphingolipid metabolism inhibitors in phylogenetically diverse species of the filamentous fungus Fusarium.</title>
        <authorList>
            <person name="Kim H.-S."/>
            <person name="Busman M."/>
            <person name="Brown D.W."/>
            <person name="Divon H."/>
            <person name="Uhlig S."/>
            <person name="Proctor R.H."/>
        </authorList>
    </citation>
    <scope>NUCLEOTIDE SEQUENCE [LARGE SCALE GENOMIC DNA]</scope>
    <source>
        <strain evidence="3 4">NRRL 20459</strain>
    </source>
</reference>
<keyword evidence="4" id="KW-1185">Reference proteome</keyword>
<feature type="compositionally biased region" description="Polar residues" evidence="1">
    <location>
        <begin position="49"/>
        <end position="58"/>
    </location>
</feature>
<sequence>MAFRCFQYTTSADFEYLSSGIFWTLGSLIILNGYWINQQVEQFSELEKQQSNPQSSDASGSTDKTSSQASSGSANSPTLPSSGHYHLFWLQPHITSHLRRFLAILLCSLVLPLQFLQGSWVLRTAWRLTSATIRATYPSTKPFLIRYCLYIPVSVVVLAAWAGIVMAGLFLVFGQLTYVLQLCELRPQSPLVSKKALKLIKEREELQRLVEKEQEKEDEGTSSD</sequence>
<evidence type="ECO:0000256" key="2">
    <source>
        <dbReference type="SAM" id="Phobius"/>
    </source>
</evidence>
<dbReference type="EMBL" id="JAADYS010001310">
    <property type="protein sequence ID" value="KAF4463778.1"/>
    <property type="molecule type" value="Genomic_DNA"/>
</dbReference>
<name>A0A8H4L8Y0_9HYPO</name>
<dbReference type="OrthoDB" id="5081612at2759"/>
<keyword evidence="2" id="KW-1133">Transmembrane helix</keyword>